<feature type="domain" description="Glycosyl transferase family 1" evidence="1">
    <location>
        <begin position="183"/>
        <end position="348"/>
    </location>
</feature>
<comment type="caution">
    <text evidence="3">The sequence shown here is derived from an EMBL/GenBank/DDBJ whole genome shotgun (WGS) entry which is preliminary data.</text>
</comment>
<feature type="domain" description="Glycosyltransferase subfamily 4-like N-terminal" evidence="2">
    <location>
        <begin position="58"/>
        <end position="170"/>
    </location>
</feature>
<organism evidence="3 4">
    <name type="scientific">Flavobacterium orientale</name>
    <dbReference type="NCBI Taxonomy" id="1756020"/>
    <lineage>
        <taxon>Bacteria</taxon>
        <taxon>Pseudomonadati</taxon>
        <taxon>Bacteroidota</taxon>
        <taxon>Flavobacteriia</taxon>
        <taxon>Flavobacteriales</taxon>
        <taxon>Flavobacteriaceae</taxon>
        <taxon>Flavobacterium</taxon>
    </lineage>
</organism>
<gene>
    <name evidence="3" type="ORF">GCM10011343_20530</name>
</gene>
<dbReference type="PANTHER" id="PTHR45947:SF3">
    <property type="entry name" value="SULFOQUINOVOSYL TRANSFERASE SQD2"/>
    <property type="match status" value="1"/>
</dbReference>
<accession>A0A916Y3V6</accession>
<reference evidence="3" key="2">
    <citation type="submission" date="2020-09" db="EMBL/GenBank/DDBJ databases">
        <authorList>
            <person name="Sun Q."/>
            <person name="Zhou Y."/>
        </authorList>
    </citation>
    <scope>NUCLEOTIDE SEQUENCE</scope>
    <source>
        <strain evidence="3">CGMCC 1.12506</strain>
    </source>
</reference>
<keyword evidence="4" id="KW-1185">Reference proteome</keyword>
<dbReference type="RefSeq" id="WP_188362474.1">
    <property type="nucleotide sequence ID" value="NZ_BMFG01000007.1"/>
</dbReference>
<evidence type="ECO:0000313" key="4">
    <source>
        <dbReference type="Proteomes" id="UP000625735"/>
    </source>
</evidence>
<dbReference type="GO" id="GO:0016758">
    <property type="term" value="F:hexosyltransferase activity"/>
    <property type="evidence" value="ECO:0007669"/>
    <property type="project" value="TreeGrafter"/>
</dbReference>
<dbReference type="PANTHER" id="PTHR45947">
    <property type="entry name" value="SULFOQUINOVOSYL TRANSFERASE SQD2"/>
    <property type="match status" value="1"/>
</dbReference>
<dbReference type="SUPFAM" id="SSF53756">
    <property type="entry name" value="UDP-Glycosyltransferase/glycogen phosphorylase"/>
    <property type="match status" value="1"/>
</dbReference>
<dbReference type="Pfam" id="PF13439">
    <property type="entry name" value="Glyco_transf_4"/>
    <property type="match status" value="1"/>
</dbReference>
<reference evidence="3" key="1">
    <citation type="journal article" date="2014" name="Int. J. Syst. Evol. Microbiol.">
        <title>Complete genome sequence of Corynebacterium casei LMG S-19264T (=DSM 44701T), isolated from a smear-ripened cheese.</title>
        <authorList>
            <consortium name="US DOE Joint Genome Institute (JGI-PGF)"/>
            <person name="Walter F."/>
            <person name="Albersmeier A."/>
            <person name="Kalinowski J."/>
            <person name="Ruckert C."/>
        </authorList>
    </citation>
    <scope>NUCLEOTIDE SEQUENCE</scope>
    <source>
        <strain evidence="3">CGMCC 1.12506</strain>
    </source>
</reference>
<dbReference type="Pfam" id="PF00534">
    <property type="entry name" value="Glycos_transf_1"/>
    <property type="match status" value="1"/>
</dbReference>
<name>A0A916Y3V6_9FLAO</name>
<sequence length="371" mass="42278">MTKIKVLHIIKSLGRGGAEMLLPETLKMHDTSAFEFHYIYFLPWKNQMVQAIEAAGGKVTCLAAKNNIALLFQYRKIIRYCKENQIQLIHAHLPWAGFVSRLVHRLTDIPVLYTEHNMQERYHYVTKLVNKYTFNFQTLGIGVSEDVTHSITKNIAPKINVRTLLNGVNVTSFVRTSRPENAAIRKQLQIPETAFLIGTVAVFRFQKRLDLWLEILKQTIDSDSNVYGIIVGAGILEPQIKAKQEALGLQGKVIFVGLQTEVKPYYEAMNVFMMTSSFEGLPIALLEAMSMECAIVTTDAGGIKEVITSEKEGLMVDVDNWQTMSEHLLYLKNKPETRQLLSENARKRVTTTFSIQAMVTILEKWYKEYTI</sequence>
<dbReference type="AlphaFoldDB" id="A0A916Y3V6"/>
<keyword evidence="3" id="KW-0808">Transferase</keyword>
<protein>
    <submittedName>
        <fullName evidence="3">Glycosyl transferase family 1</fullName>
    </submittedName>
</protein>
<dbReference type="InterPro" id="IPR001296">
    <property type="entry name" value="Glyco_trans_1"/>
</dbReference>
<evidence type="ECO:0000313" key="3">
    <source>
        <dbReference type="EMBL" id="GGD30228.1"/>
    </source>
</evidence>
<evidence type="ECO:0000259" key="2">
    <source>
        <dbReference type="Pfam" id="PF13439"/>
    </source>
</evidence>
<dbReference type="InterPro" id="IPR028098">
    <property type="entry name" value="Glyco_trans_4-like_N"/>
</dbReference>
<dbReference type="Gene3D" id="3.40.50.2000">
    <property type="entry name" value="Glycogen Phosphorylase B"/>
    <property type="match status" value="2"/>
</dbReference>
<dbReference type="EMBL" id="BMFG01000007">
    <property type="protein sequence ID" value="GGD30228.1"/>
    <property type="molecule type" value="Genomic_DNA"/>
</dbReference>
<dbReference type="Proteomes" id="UP000625735">
    <property type="component" value="Unassembled WGS sequence"/>
</dbReference>
<dbReference type="InterPro" id="IPR050194">
    <property type="entry name" value="Glycosyltransferase_grp1"/>
</dbReference>
<evidence type="ECO:0000259" key="1">
    <source>
        <dbReference type="Pfam" id="PF00534"/>
    </source>
</evidence>
<proteinExistence type="predicted"/>